<dbReference type="PANTHER" id="PTHR11453:SF82">
    <property type="entry name" value="BORON TRANSPORTER 1"/>
    <property type="match status" value="1"/>
</dbReference>
<organism evidence="7">
    <name type="scientific">Phaeomonas parva</name>
    <dbReference type="NCBI Taxonomy" id="124430"/>
    <lineage>
        <taxon>Eukaryota</taxon>
        <taxon>Sar</taxon>
        <taxon>Stramenopiles</taxon>
        <taxon>Ochrophyta</taxon>
        <taxon>Pinguiophyceae</taxon>
        <taxon>Pinguiochrysidales</taxon>
        <taxon>Pinguiochrysidaceae</taxon>
        <taxon>Phaeomonas</taxon>
    </lineage>
</organism>
<sequence length="540" mass="59094">MKLDLFRGIQDDFARRKPHYVNDWVDGWNLKTLAAILFIFCTSIGPAVTFAELLQSEVEVIGVVEVLLSTAISAGIFSIFAGQPLVIVGVTGPVSILTISIYGMAKALDINFIPFYAWAQIWAALMHMALAALNACDYIAYVTRFSCETFGILIATIYLYTGISGVVKYFNEDSFSAALLQLLITLGTVWLAERLSLAKNWSVFNETARDLIADYGATLALVFWAGVSFIGRAGDTDIPRVDTPSTFETTSGRDWFVDLGDIEGWAIVLAILPGIIITVLFIFDHNVSSLMAQDPELNLKKGAAYHLDFFVLGFCILATGILGIPPCNGLIPQAPLHTKALAVTRVTEKNGVKIHKVEKVYEQRFSNLAQALMTLLMCFPPFLDVIGFLPQASLNGLFIFMGLASFDGNQFFDRMMLMITEASQRVSSHDFFQEVSFPSIKKFTAFQLLCCAVIFGITLTPAAMVFPLLIAALVALRVYLLPKHFEDAELNSLDFLDVEGTLARLGGSGDAQAEHAPVPTEEVAANKGDIETEVELTRGA</sequence>
<dbReference type="GO" id="GO:0050801">
    <property type="term" value="P:monoatomic ion homeostasis"/>
    <property type="evidence" value="ECO:0007669"/>
    <property type="project" value="TreeGrafter"/>
</dbReference>
<dbReference type="InterPro" id="IPR003020">
    <property type="entry name" value="HCO3_transpt_euk"/>
</dbReference>
<gene>
    <name evidence="7" type="ORF">PPAR1163_LOCUS12837</name>
</gene>
<dbReference type="Gene3D" id="1.10.287.570">
    <property type="entry name" value="Helical hairpin bin"/>
    <property type="match status" value="1"/>
</dbReference>
<keyword evidence="2 5" id="KW-0812">Transmembrane</keyword>
<feature type="domain" description="Bicarbonate transporter-like transmembrane" evidence="6">
    <location>
        <begin position="5"/>
        <end position="175"/>
    </location>
</feature>
<evidence type="ECO:0000259" key="6">
    <source>
        <dbReference type="Pfam" id="PF00955"/>
    </source>
</evidence>
<feature type="transmembrane region" description="Helical" evidence="5">
    <location>
        <begin position="448"/>
        <end position="476"/>
    </location>
</feature>
<feature type="transmembrane region" description="Helical" evidence="5">
    <location>
        <begin position="175"/>
        <end position="192"/>
    </location>
</feature>
<feature type="domain" description="Bicarbonate transporter-like transmembrane" evidence="6">
    <location>
        <begin position="177"/>
        <end position="494"/>
    </location>
</feature>
<feature type="transmembrane region" description="Helical" evidence="5">
    <location>
        <begin position="388"/>
        <end position="406"/>
    </location>
</feature>
<protein>
    <recommendedName>
        <fullName evidence="6">Bicarbonate transporter-like transmembrane domain-containing protein</fullName>
    </recommendedName>
</protein>
<feature type="transmembrane region" description="Helical" evidence="5">
    <location>
        <begin position="138"/>
        <end position="163"/>
    </location>
</feature>
<dbReference type="EMBL" id="HBGJ01019832">
    <property type="protein sequence ID" value="CAD9254470.1"/>
    <property type="molecule type" value="Transcribed_RNA"/>
</dbReference>
<evidence type="ECO:0000256" key="5">
    <source>
        <dbReference type="SAM" id="Phobius"/>
    </source>
</evidence>
<feature type="transmembrane region" description="Helical" evidence="5">
    <location>
        <begin position="86"/>
        <end position="105"/>
    </location>
</feature>
<feature type="transmembrane region" description="Helical" evidence="5">
    <location>
        <begin position="262"/>
        <end position="283"/>
    </location>
</feature>
<reference evidence="7" key="1">
    <citation type="submission" date="2021-01" db="EMBL/GenBank/DDBJ databases">
        <authorList>
            <person name="Corre E."/>
            <person name="Pelletier E."/>
            <person name="Niang G."/>
            <person name="Scheremetjew M."/>
            <person name="Finn R."/>
            <person name="Kale V."/>
            <person name="Holt S."/>
            <person name="Cochrane G."/>
            <person name="Meng A."/>
            <person name="Brown T."/>
            <person name="Cohen L."/>
        </authorList>
    </citation>
    <scope>NUCLEOTIDE SEQUENCE</scope>
    <source>
        <strain evidence="7">CCMP2877</strain>
    </source>
</reference>
<keyword evidence="4 5" id="KW-0472">Membrane</keyword>
<feature type="transmembrane region" description="Helical" evidence="5">
    <location>
        <begin position="212"/>
        <end position="230"/>
    </location>
</feature>
<keyword evidence="3 5" id="KW-1133">Transmembrane helix</keyword>
<proteinExistence type="predicted"/>
<dbReference type="Pfam" id="PF00955">
    <property type="entry name" value="HCO3_cotransp"/>
    <property type="match status" value="2"/>
</dbReference>
<comment type="subcellular location">
    <subcellularLocation>
        <location evidence="1">Membrane</location>
        <topology evidence="1">Multi-pass membrane protein</topology>
    </subcellularLocation>
</comment>
<name>A0A7S1U2B3_9STRA</name>
<evidence type="ECO:0000256" key="3">
    <source>
        <dbReference type="ARBA" id="ARBA00022989"/>
    </source>
</evidence>
<feature type="transmembrane region" description="Helical" evidence="5">
    <location>
        <begin position="303"/>
        <end position="324"/>
    </location>
</feature>
<feature type="transmembrane region" description="Helical" evidence="5">
    <location>
        <begin position="60"/>
        <end position="80"/>
    </location>
</feature>
<feature type="transmembrane region" description="Helical" evidence="5">
    <location>
        <begin position="33"/>
        <end position="53"/>
    </location>
</feature>
<dbReference type="GO" id="GO:0005452">
    <property type="term" value="F:solute:inorganic anion antiporter activity"/>
    <property type="evidence" value="ECO:0007669"/>
    <property type="project" value="InterPro"/>
</dbReference>
<dbReference type="GO" id="GO:0006820">
    <property type="term" value="P:monoatomic anion transport"/>
    <property type="evidence" value="ECO:0007669"/>
    <property type="project" value="InterPro"/>
</dbReference>
<dbReference type="GO" id="GO:0005886">
    <property type="term" value="C:plasma membrane"/>
    <property type="evidence" value="ECO:0007669"/>
    <property type="project" value="TreeGrafter"/>
</dbReference>
<feature type="transmembrane region" description="Helical" evidence="5">
    <location>
        <begin position="112"/>
        <end position="132"/>
    </location>
</feature>
<dbReference type="InterPro" id="IPR011531">
    <property type="entry name" value="HCO3_transpt-like_TM_dom"/>
</dbReference>
<evidence type="ECO:0000256" key="2">
    <source>
        <dbReference type="ARBA" id="ARBA00022692"/>
    </source>
</evidence>
<dbReference type="AlphaFoldDB" id="A0A7S1U2B3"/>
<dbReference type="PANTHER" id="PTHR11453">
    <property type="entry name" value="ANION EXCHANGE PROTEIN"/>
    <property type="match status" value="1"/>
</dbReference>
<accession>A0A7S1U2B3</accession>
<evidence type="ECO:0000256" key="4">
    <source>
        <dbReference type="ARBA" id="ARBA00023136"/>
    </source>
</evidence>
<evidence type="ECO:0000256" key="1">
    <source>
        <dbReference type="ARBA" id="ARBA00004141"/>
    </source>
</evidence>
<evidence type="ECO:0000313" key="7">
    <source>
        <dbReference type="EMBL" id="CAD9254470.1"/>
    </source>
</evidence>